<dbReference type="Proteomes" id="UP001271007">
    <property type="component" value="Unassembled WGS sequence"/>
</dbReference>
<accession>A0AAJ0DL72</accession>
<evidence type="ECO:0000256" key="1">
    <source>
        <dbReference type="SAM" id="MobiDB-lite"/>
    </source>
</evidence>
<proteinExistence type="predicted"/>
<evidence type="ECO:0000313" key="2">
    <source>
        <dbReference type="EMBL" id="KAK3052566.1"/>
    </source>
</evidence>
<evidence type="ECO:0000313" key="3">
    <source>
        <dbReference type="Proteomes" id="UP001271007"/>
    </source>
</evidence>
<reference evidence="2" key="1">
    <citation type="submission" date="2023-04" db="EMBL/GenBank/DDBJ databases">
        <title>Black Yeasts Isolated from many extreme environments.</title>
        <authorList>
            <person name="Coleine C."/>
            <person name="Stajich J.E."/>
            <person name="Selbmann L."/>
        </authorList>
    </citation>
    <scope>NUCLEOTIDE SEQUENCE</scope>
    <source>
        <strain evidence="2">CCFEE 5312</strain>
    </source>
</reference>
<name>A0AAJ0DL72_9PEZI</name>
<dbReference type="EMBL" id="JAWDJX010000020">
    <property type="protein sequence ID" value="KAK3052566.1"/>
    <property type="molecule type" value="Genomic_DNA"/>
</dbReference>
<organism evidence="2 3">
    <name type="scientific">Extremus antarcticus</name>
    <dbReference type="NCBI Taxonomy" id="702011"/>
    <lineage>
        <taxon>Eukaryota</taxon>
        <taxon>Fungi</taxon>
        <taxon>Dikarya</taxon>
        <taxon>Ascomycota</taxon>
        <taxon>Pezizomycotina</taxon>
        <taxon>Dothideomycetes</taxon>
        <taxon>Dothideomycetidae</taxon>
        <taxon>Mycosphaerellales</taxon>
        <taxon>Extremaceae</taxon>
        <taxon>Extremus</taxon>
    </lineage>
</organism>
<keyword evidence="3" id="KW-1185">Reference proteome</keyword>
<gene>
    <name evidence="2" type="ORF">LTR09_006421</name>
</gene>
<comment type="caution">
    <text evidence="2">The sequence shown here is derived from an EMBL/GenBank/DDBJ whole genome shotgun (WGS) entry which is preliminary data.</text>
</comment>
<sequence>MLWNRKTSIPEHHNNQLAQTNNHESREINCHRLRPHASNARKANGLRPLYVPDRETEHPVITLQTPPALNTSTMLSYRGLRQYKPPVPLMRRLFGTYTQRQPQFQPPRSRATSDRYSQLQSPLFRLPFELRMQIYFLVLDTDDRPLILDPFPFASPLNLVCAVWQARYPSLQNYQNPMTSCPATVLAILCHRARNELKDHPRFFFAATELAFTNLPAAKEYLDSVPPKYRRLITSLTFIAPPMALGAEWDPGSYLFNHPPTGKIQIDIQPGAGPSHLDFYKSGYYPYTERPPVIFRLKTPHLERIVFDFRHLPFRNLTRPKDVKDYARRRVKELKGPRVVAPKPRHAVVQAVQGEGPIEVHRVPRALWLNDHRLRAFMYMEISLQNALLA</sequence>
<dbReference type="AlphaFoldDB" id="A0AAJ0DL72"/>
<protein>
    <submittedName>
        <fullName evidence="2">Uncharacterized protein</fullName>
    </submittedName>
</protein>
<feature type="region of interest" description="Disordered" evidence="1">
    <location>
        <begin position="1"/>
        <end position="24"/>
    </location>
</feature>